<evidence type="ECO:0000313" key="1">
    <source>
        <dbReference type="EMBL" id="JAD74386.1"/>
    </source>
</evidence>
<dbReference type="EMBL" id="GBRH01223509">
    <property type="protein sequence ID" value="JAD74386.1"/>
    <property type="molecule type" value="Transcribed_RNA"/>
</dbReference>
<organism evidence="1">
    <name type="scientific">Arundo donax</name>
    <name type="common">Giant reed</name>
    <name type="synonym">Donax arundinaceus</name>
    <dbReference type="NCBI Taxonomy" id="35708"/>
    <lineage>
        <taxon>Eukaryota</taxon>
        <taxon>Viridiplantae</taxon>
        <taxon>Streptophyta</taxon>
        <taxon>Embryophyta</taxon>
        <taxon>Tracheophyta</taxon>
        <taxon>Spermatophyta</taxon>
        <taxon>Magnoliopsida</taxon>
        <taxon>Liliopsida</taxon>
        <taxon>Poales</taxon>
        <taxon>Poaceae</taxon>
        <taxon>PACMAD clade</taxon>
        <taxon>Arundinoideae</taxon>
        <taxon>Arundineae</taxon>
        <taxon>Arundo</taxon>
    </lineage>
</organism>
<dbReference type="GO" id="GO:0016765">
    <property type="term" value="F:transferase activity, transferring alkyl or aryl (other than methyl) groups"/>
    <property type="evidence" value="ECO:0007669"/>
    <property type="project" value="InterPro"/>
</dbReference>
<reference evidence="1" key="1">
    <citation type="submission" date="2014-09" db="EMBL/GenBank/DDBJ databases">
        <authorList>
            <person name="Magalhaes I.L.F."/>
            <person name="Oliveira U."/>
            <person name="Santos F.R."/>
            <person name="Vidigal T.H.D.A."/>
            <person name="Brescovit A.D."/>
            <person name="Santos A.J."/>
        </authorList>
    </citation>
    <scope>NUCLEOTIDE SEQUENCE</scope>
    <source>
        <tissue evidence="1">Shoot tissue taken approximately 20 cm above the soil surface</tissue>
    </source>
</reference>
<protein>
    <submittedName>
        <fullName evidence="1">Uncharacterized protein</fullName>
    </submittedName>
</protein>
<dbReference type="Gene3D" id="3.40.1180.10">
    <property type="entry name" value="Decaprenyl diphosphate synthase-like"/>
    <property type="match status" value="1"/>
</dbReference>
<sequence>MWPDFGEAEYLQALRSFQSMERRFGQRK</sequence>
<proteinExistence type="predicted"/>
<dbReference type="AlphaFoldDB" id="A0A0A9CFL9"/>
<dbReference type="InterPro" id="IPR036424">
    <property type="entry name" value="UPP_synth-like_sf"/>
</dbReference>
<accession>A0A0A9CFL9</accession>
<reference evidence="1" key="2">
    <citation type="journal article" date="2015" name="Data Brief">
        <title>Shoot transcriptome of the giant reed, Arundo donax.</title>
        <authorList>
            <person name="Barrero R.A."/>
            <person name="Guerrero F.D."/>
            <person name="Moolhuijzen P."/>
            <person name="Goolsby J.A."/>
            <person name="Tidwell J."/>
            <person name="Bellgard S.E."/>
            <person name="Bellgard M.I."/>
        </authorList>
    </citation>
    <scope>NUCLEOTIDE SEQUENCE</scope>
    <source>
        <tissue evidence="1">Shoot tissue taken approximately 20 cm above the soil surface</tissue>
    </source>
</reference>
<name>A0A0A9CFL9_ARUDO</name>